<dbReference type="RefSeq" id="WP_121823961.1">
    <property type="nucleotide sequence ID" value="NZ_CP157809.1"/>
</dbReference>
<dbReference type="SMART" id="SM00347">
    <property type="entry name" value="HTH_MARR"/>
    <property type="match status" value="1"/>
</dbReference>
<comment type="caution">
    <text evidence="2">The sequence shown here is derived from an EMBL/GenBank/DDBJ whole genome shotgun (WGS) entry which is preliminary data.</text>
</comment>
<dbReference type="PANTHER" id="PTHR33164">
    <property type="entry name" value="TRANSCRIPTIONAL REGULATOR, MARR FAMILY"/>
    <property type="match status" value="1"/>
</dbReference>
<dbReference type="PANTHER" id="PTHR33164:SF99">
    <property type="entry name" value="MARR FAMILY REGULATORY PROTEIN"/>
    <property type="match status" value="1"/>
</dbReference>
<proteinExistence type="predicted"/>
<dbReference type="Pfam" id="PF12802">
    <property type="entry name" value="MarR_2"/>
    <property type="match status" value="1"/>
</dbReference>
<dbReference type="InterPro" id="IPR036390">
    <property type="entry name" value="WH_DNA-bd_sf"/>
</dbReference>
<gene>
    <name evidence="2" type="ORF">BJY27_007905</name>
</gene>
<dbReference type="InterPro" id="IPR036388">
    <property type="entry name" value="WH-like_DNA-bd_sf"/>
</dbReference>
<evidence type="ECO:0000259" key="1">
    <source>
        <dbReference type="SMART" id="SM00347"/>
    </source>
</evidence>
<feature type="domain" description="HTH marR-type" evidence="1">
    <location>
        <begin position="13"/>
        <end position="107"/>
    </location>
</feature>
<keyword evidence="2" id="KW-0238">DNA-binding</keyword>
<dbReference type="InterPro" id="IPR000835">
    <property type="entry name" value="HTH_MarR-typ"/>
</dbReference>
<name>A0ABR6LX77_9ACTN</name>
<dbReference type="SUPFAM" id="SSF46785">
    <property type="entry name" value="Winged helix' DNA-binding domain"/>
    <property type="match status" value="1"/>
</dbReference>
<dbReference type="GO" id="GO:0003677">
    <property type="term" value="F:DNA binding"/>
    <property type="evidence" value="ECO:0007669"/>
    <property type="project" value="UniProtKB-KW"/>
</dbReference>
<dbReference type="Proteomes" id="UP000530530">
    <property type="component" value="Unassembled WGS sequence"/>
</dbReference>
<sequence>MATKASAALPTAFICRTTPAGRKTLGRPLLALTSELAEQLGVTKQAAGQIVDDLEKRGYVERRPHPAGGRRRLVVLTGKALEHLSVAGRILHELEAQLARRLHEAGLRVPRAEIAAAIRALAGDSIPPLRPIW</sequence>
<accession>A0ABR6LX77</accession>
<keyword evidence="3" id="KW-1185">Reference proteome</keyword>
<reference evidence="2 3" key="1">
    <citation type="submission" date="2020-08" db="EMBL/GenBank/DDBJ databases">
        <title>Sequencing the genomes of 1000 actinobacteria strains.</title>
        <authorList>
            <person name="Klenk H.-P."/>
        </authorList>
    </citation>
    <scope>NUCLEOTIDE SEQUENCE [LARGE SCALE GENOMIC DNA]</scope>
    <source>
        <strain evidence="2 3">DSM 41530</strain>
    </source>
</reference>
<protein>
    <submittedName>
        <fullName evidence="2">DNA-binding MarR family transcriptional regulator</fullName>
    </submittedName>
</protein>
<evidence type="ECO:0000313" key="3">
    <source>
        <dbReference type="Proteomes" id="UP000530530"/>
    </source>
</evidence>
<organism evidence="2 3">
    <name type="scientific">Streptomyces rapamycinicus</name>
    <dbReference type="NCBI Taxonomy" id="1226757"/>
    <lineage>
        <taxon>Bacteria</taxon>
        <taxon>Bacillati</taxon>
        <taxon>Actinomycetota</taxon>
        <taxon>Actinomycetes</taxon>
        <taxon>Kitasatosporales</taxon>
        <taxon>Streptomycetaceae</taxon>
        <taxon>Streptomyces</taxon>
        <taxon>Streptomyces violaceusniger group</taxon>
    </lineage>
</organism>
<dbReference type="Gene3D" id="1.10.10.10">
    <property type="entry name" value="Winged helix-like DNA-binding domain superfamily/Winged helix DNA-binding domain"/>
    <property type="match status" value="1"/>
</dbReference>
<evidence type="ECO:0000313" key="2">
    <source>
        <dbReference type="EMBL" id="MBB4786944.1"/>
    </source>
</evidence>
<dbReference type="EMBL" id="JACHNG010000001">
    <property type="protein sequence ID" value="MBB4786944.1"/>
    <property type="molecule type" value="Genomic_DNA"/>
</dbReference>
<dbReference type="InterPro" id="IPR039422">
    <property type="entry name" value="MarR/SlyA-like"/>
</dbReference>